<dbReference type="Proteomes" id="UP000276982">
    <property type="component" value="Unassembled WGS sequence"/>
</dbReference>
<dbReference type="SUPFAM" id="SSF53756">
    <property type="entry name" value="UDP-Glycosyltransferase/glycogen phosphorylase"/>
    <property type="match status" value="1"/>
</dbReference>
<evidence type="ECO:0000313" key="3">
    <source>
        <dbReference type="Proteomes" id="UP000276982"/>
    </source>
</evidence>
<reference evidence="2 3" key="1">
    <citation type="submission" date="2018-11" db="EMBL/GenBank/DDBJ databases">
        <title>Genome sequencing of Lachnoanaerobaculum orale DSM 24553T.</title>
        <authorList>
            <person name="Kook J.-K."/>
            <person name="Park S.-N."/>
            <person name="Lim Y.K."/>
        </authorList>
    </citation>
    <scope>NUCLEOTIDE SEQUENCE [LARGE SCALE GENOMIC DNA]</scope>
    <source>
        <strain evidence="2 3">DSM 24553</strain>
    </source>
</reference>
<feature type="domain" description="Glycosyl transferase family 1" evidence="1">
    <location>
        <begin position="172"/>
        <end position="339"/>
    </location>
</feature>
<gene>
    <name evidence="2" type="ORF">EHW90_04250</name>
</gene>
<keyword evidence="2" id="KW-0808">Transferase</keyword>
<evidence type="ECO:0000259" key="1">
    <source>
        <dbReference type="Pfam" id="PF00534"/>
    </source>
</evidence>
<dbReference type="GO" id="GO:0016757">
    <property type="term" value="F:glycosyltransferase activity"/>
    <property type="evidence" value="ECO:0007669"/>
    <property type="project" value="InterPro"/>
</dbReference>
<accession>A0A3P3Q589</accession>
<dbReference type="Pfam" id="PF00534">
    <property type="entry name" value="Glycos_transf_1"/>
    <property type="match status" value="1"/>
</dbReference>
<dbReference type="InterPro" id="IPR001296">
    <property type="entry name" value="Glyco_trans_1"/>
</dbReference>
<dbReference type="EMBL" id="RRCM01000001">
    <property type="protein sequence ID" value="RRJ16224.1"/>
    <property type="molecule type" value="Genomic_DNA"/>
</dbReference>
<dbReference type="AlphaFoldDB" id="A0A3P3Q589"/>
<dbReference type="PANTHER" id="PTHR12526">
    <property type="entry name" value="GLYCOSYLTRANSFERASE"/>
    <property type="match status" value="1"/>
</dbReference>
<proteinExistence type="predicted"/>
<sequence length="362" mass="40804">MKKIICYIDIMASTGGAQRVMKNLVTYLIDKGYSVVLVNDFDIGNENSFDIPDKVKRVYLRKDNKGNPISKNIERIVKLRQLVKKEKPDILLSFLGAPNIRSVLATIGLDIKKIVSVRNDPKYEYGKSQISKIAVNLLFRYVDGCVFQTEDAKSYFNKKLQCKSRVILNPVDEIFFKTKRSESCSGIVTVGRLEAQKNHKLLLQAYSNLLKRDKDIEDLYIYGDGSLKGELEEFVYKNRLKNKVHLLGKVSNVAEILSKSKLFILSSDFEGLPNALMEAMASGTPVVSTDCPCGGPKMLIKGRNAGILVRCDDVKALEEAINGVIYDKEKLKQMSVAVREAAKSFESSKIFKEWEEYLNFIG</sequence>
<name>A0A3P3Q589_9FIRM</name>
<dbReference type="Gene3D" id="3.40.50.2000">
    <property type="entry name" value="Glycogen Phosphorylase B"/>
    <property type="match status" value="2"/>
</dbReference>
<dbReference type="RefSeq" id="WP_124951488.1">
    <property type="nucleotide sequence ID" value="NZ_RRCM01000001.1"/>
</dbReference>
<organism evidence="2 3">
    <name type="scientific">Lachnoanaerobaculum orale</name>
    <dbReference type="NCBI Taxonomy" id="979627"/>
    <lineage>
        <taxon>Bacteria</taxon>
        <taxon>Bacillati</taxon>
        <taxon>Bacillota</taxon>
        <taxon>Clostridia</taxon>
        <taxon>Lachnospirales</taxon>
        <taxon>Lachnospiraceae</taxon>
        <taxon>Lachnoanaerobaculum</taxon>
    </lineage>
</organism>
<dbReference type="PANTHER" id="PTHR12526:SF630">
    <property type="entry name" value="GLYCOSYLTRANSFERASE"/>
    <property type="match status" value="1"/>
</dbReference>
<evidence type="ECO:0000313" key="2">
    <source>
        <dbReference type="EMBL" id="RRJ16224.1"/>
    </source>
</evidence>
<keyword evidence="3" id="KW-1185">Reference proteome</keyword>
<protein>
    <submittedName>
        <fullName evidence="2">Glycosyltransferase family 4 protein</fullName>
    </submittedName>
</protein>
<comment type="caution">
    <text evidence="2">The sequence shown here is derived from an EMBL/GenBank/DDBJ whole genome shotgun (WGS) entry which is preliminary data.</text>
</comment>